<dbReference type="AlphaFoldDB" id="A0A3B0RNB6"/>
<dbReference type="InterPro" id="IPR002035">
    <property type="entry name" value="VWF_A"/>
</dbReference>
<dbReference type="InterPro" id="IPR051928">
    <property type="entry name" value="NorD/CobT"/>
</dbReference>
<keyword evidence="3" id="KW-0436">Ligase</keyword>
<accession>A0A3B0RNB6</accession>
<dbReference type="NCBIfam" id="TIGR01651">
    <property type="entry name" value="CobT"/>
    <property type="match status" value="1"/>
</dbReference>
<dbReference type="GO" id="GO:0009236">
    <property type="term" value="P:cobalamin biosynthetic process"/>
    <property type="evidence" value="ECO:0007669"/>
    <property type="project" value="InterPro"/>
</dbReference>
<gene>
    <name evidence="3" type="ORF">MNBD_ALPHA02-117</name>
</gene>
<dbReference type="InterPro" id="IPR025861">
    <property type="entry name" value="CobT_VWA_dom"/>
</dbReference>
<evidence type="ECO:0000256" key="1">
    <source>
        <dbReference type="SAM" id="MobiDB-lite"/>
    </source>
</evidence>
<feature type="region of interest" description="Disordered" evidence="1">
    <location>
        <begin position="221"/>
        <end position="276"/>
    </location>
</feature>
<dbReference type="SMART" id="SM00327">
    <property type="entry name" value="VWA"/>
    <property type="match status" value="1"/>
</dbReference>
<feature type="non-terminal residue" evidence="3">
    <location>
        <position position="1"/>
    </location>
</feature>
<dbReference type="EMBL" id="UOED01000082">
    <property type="protein sequence ID" value="VAV93587.1"/>
    <property type="molecule type" value="Genomic_DNA"/>
</dbReference>
<dbReference type="InterPro" id="IPR036465">
    <property type="entry name" value="vWFA_dom_sf"/>
</dbReference>
<dbReference type="EC" id="6.6.1.2" evidence="3"/>
<proteinExistence type="predicted"/>
<dbReference type="InterPro" id="IPR006538">
    <property type="entry name" value="CobT"/>
</dbReference>
<dbReference type="PANTHER" id="PTHR41248">
    <property type="entry name" value="NORD PROTEIN"/>
    <property type="match status" value="1"/>
</dbReference>
<dbReference type="PIRSF" id="PIRSF031715">
    <property type="entry name" value="Cob_chel_CobT"/>
    <property type="match status" value="1"/>
</dbReference>
<protein>
    <submittedName>
        <fullName evidence="3">Aerobic cobaltochelatase CobT subunit</fullName>
        <ecNumber evidence="3">6.6.1.2</ecNumber>
    </submittedName>
</protein>
<dbReference type="PANTHER" id="PTHR41248:SF1">
    <property type="entry name" value="NORD PROTEIN"/>
    <property type="match status" value="1"/>
</dbReference>
<feature type="domain" description="VWFA" evidence="2">
    <location>
        <begin position="410"/>
        <end position="623"/>
    </location>
</feature>
<reference evidence="3" key="1">
    <citation type="submission" date="2018-06" db="EMBL/GenBank/DDBJ databases">
        <authorList>
            <person name="Zhirakovskaya E."/>
        </authorList>
    </citation>
    <scope>NUCLEOTIDE SEQUENCE</scope>
</reference>
<dbReference type="GO" id="GO:0051116">
    <property type="term" value="F:cobaltochelatase activity"/>
    <property type="evidence" value="ECO:0007669"/>
    <property type="project" value="UniProtKB-EC"/>
</dbReference>
<dbReference type="PROSITE" id="PS50234">
    <property type="entry name" value="VWFA"/>
    <property type="match status" value="1"/>
</dbReference>
<dbReference type="Pfam" id="PF11775">
    <property type="entry name" value="CobT_C"/>
    <property type="match status" value="1"/>
</dbReference>
<evidence type="ECO:0000259" key="2">
    <source>
        <dbReference type="PROSITE" id="PS50234"/>
    </source>
</evidence>
<dbReference type="SUPFAM" id="SSF53300">
    <property type="entry name" value="vWA-like"/>
    <property type="match status" value="1"/>
</dbReference>
<dbReference type="Pfam" id="PF06213">
    <property type="entry name" value="CobT"/>
    <property type="match status" value="1"/>
</dbReference>
<name>A0A3B0RNB6_9ZZZZ</name>
<organism evidence="3">
    <name type="scientific">hydrothermal vent metagenome</name>
    <dbReference type="NCBI Taxonomy" id="652676"/>
    <lineage>
        <taxon>unclassified sequences</taxon>
        <taxon>metagenomes</taxon>
        <taxon>ecological metagenomes</taxon>
    </lineage>
</organism>
<sequence>RWYCPNKMPKKAAHRLDQFKHAVSATVRAIAEKPELEVSYGAEDSDMSAASGRLPLLSVDLTAADVANVRGAADAYALRLRYHNAALHEKYAPTGNPEAEGVFEAIEQARVEAIGATKMPGVARNLAATLEGHYTKNRLSLSANAEDVPYGDILKLLVRERLTHAHPPEVTNEIVNQFRTAIEARAAEHLDALCDSMGDQEAFSRISRKIIADLDLAEDFEGEDKNKAPNSDDTADDQDLPDEDSSDDGEGEDNDSQEEGEQDADDSDGASDNSDMASELSEDMIDDMMAEEAMALFNPNDLTTDQAQGPRYSVYRTEYDEIIAAEDLCDTDELSFLRRNLDQQLSGLHGVISKLANRLQRMLMAQQRRSWDFDLEEGILDTSRLTRVVTNPLHALSFKVENDTEFKDTVVTLLIDNSGSMRGRPITIAAMCADILARTLERCGVKVEILGFTTKAWKGGKSRQEWLENGKPQKPGRLNDLRHIIYKTADSPWRRTRNNLGLMLREGLLKENIDGESLLWAHSRLMMRTEERRILMVISDGAPVDDSTLSTNSANYLEDHLRTMIDWIEKRSPVELLAIGIGHDVTRYYQNAITVMDADQLGGAITEQLTGLFDEKTRKRRLN</sequence>
<dbReference type="CDD" id="cd01454">
    <property type="entry name" value="vWA_norD_type"/>
    <property type="match status" value="1"/>
</dbReference>
<feature type="compositionally biased region" description="Acidic residues" evidence="1">
    <location>
        <begin position="233"/>
        <end position="269"/>
    </location>
</feature>
<dbReference type="Gene3D" id="3.40.50.410">
    <property type="entry name" value="von Willebrand factor, type A domain"/>
    <property type="match status" value="1"/>
</dbReference>
<evidence type="ECO:0000313" key="3">
    <source>
        <dbReference type="EMBL" id="VAV93587.1"/>
    </source>
</evidence>